<dbReference type="PANTHER" id="PTHR43283:SF18">
    <property type="match status" value="1"/>
</dbReference>
<proteinExistence type="predicted"/>
<dbReference type="EMBL" id="MU032347">
    <property type="protein sequence ID" value="KAF3765983.1"/>
    <property type="molecule type" value="Genomic_DNA"/>
</dbReference>
<organism evidence="2 3">
    <name type="scientific">Cryphonectria parasitica (strain ATCC 38755 / EP155)</name>
    <dbReference type="NCBI Taxonomy" id="660469"/>
    <lineage>
        <taxon>Eukaryota</taxon>
        <taxon>Fungi</taxon>
        <taxon>Dikarya</taxon>
        <taxon>Ascomycota</taxon>
        <taxon>Pezizomycotina</taxon>
        <taxon>Sordariomycetes</taxon>
        <taxon>Sordariomycetidae</taxon>
        <taxon>Diaporthales</taxon>
        <taxon>Cryphonectriaceae</taxon>
        <taxon>Cryphonectria-Endothia species complex</taxon>
        <taxon>Cryphonectria</taxon>
    </lineage>
</organism>
<evidence type="ECO:0000313" key="2">
    <source>
        <dbReference type="EMBL" id="KAF3765983.1"/>
    </source>
</evidence>
<dbReference type="InterPro" id="IPR001466">
    <property type="entry name" value="Beta-lactam-related"/>
</dbReference>
<name>A0A9P4Y3R4_CRYP1</name>
<dbReference type="SUPFAM" id="SSF56601">
    <property type="entry name" value="beta-lactamase/transpeptidase-like"/>
    <property type="match status" value="1"/>
</dbReference>
<dbReference type="OrthoDB" id="6220758at2759"/>
<evidence type="ECO:0000259" key="1">
    <source>
        <dbReference type="Pfam" id="PF00144"/>
    </source>
</evidence>
<accession>A0A9P4Y3R4</accession>
<dbReference type="Proteomes" id="UP000803844">
    <property type="component" value="Unassembled WGS sequence"/>
</dbReference>
<sequence>MIQQTRFAHDLAKLLTPLPCRAPNSTHEAGPSQPDVTSWYNTSGVTVAAATSSAAAHDANICHAEWGARQLPSGPTPDAETLFQACSISKPFQSLAILHYISEGAISSLDDPVKLYLSEATYRTLLDTSIRRGMPEKLAAQMLDRMTITQLLSHTAGTSASGFLGYPETSSRVLSTTEILKGGFGNANSPAVYVHALPGVQFEYSGGGSTILQAMLENIGAGDGFGSFAELMKAKVLEPLGMMRSFYCGGVRLPEDEGNYATGYQNGVHALEAGEYHVHPEQGAAGLWTTSVDLVKGITGFAHTLLGTASAIKLNGKPWIRPEVAQVILQKRSELGHGETTYYCGFGVAFFDGEDEFARDEHLVRISHAGGNHGYRCWAAAVLPLPDKIDASQKDNIAIHAQAIMTDSNYGGEIVGPLMAAISEMLDSPLGPGGLATYGEFTPFIALEEETIAAEPSLDAYEGEWEIKDRSQTLRIVTRPKPVVIFSHLQDVELPLWAVAARRGPGFVRLRASSLDVVLDFGAKKGDGEASLTLCTAGSRIKCSKLRSGQ</sequence>
<dbReference type="InterPro" id="IPR050789">
    <property type="entry name" value="Diverse_Enzym_Activities"/>
</dbReference>
<dbReference type="RefSeq" id="XP_040776944.1">
    <property type="nucleotide sequence ID" value="XM_040925162.1"/>
</dbReference>
<evidence type="ECO:0000313" key="3">
    <source>
        <dbReference type="Proteomes" id="UP000803844"/>
    </source>
</evidence>
<feature type="domain" description="Beta-lactamase-related" evidence="1">
    <location>
        <begin position="55"/>
        <end position="308"/>
    </location>
</feature>
<dbReference type="AlphaFoldDB" id="A0A9P4Y3R4"/>
<dbReference type="InterPro" id="IPR012338">
    <property type="entry name" value="Beta-lactam/transpept-like"/>
</dbReference>
<gene>
    <name evidence="2" type="ORF">M406DRAFT_68364</name>
</gene>
<dbReference type="Pfam" id="PF00144">
    <property type="entry name" value="Beta-lactamase"/>
    <property type="match status" value="1"/>
</dbReference>
<dbReference type="Gene3D" id="3.40.710.10">
    <property type="entry name" value="DD-peptidase/beta-lactamase superfamily"/>
    <property type="match status" value="1"/>
</dbReference>
<protein>
    <recommendedName>
        <fullName evidence="1">Beta-lactamase-related domain-containing protein</fullName>
    </recommendedName>
</protein>
<dbReference type="PANTHER" id="PTHR43283">
    <property type="entry name" value="BETA-LACTAMASE-RELATED"/>
    <property type="match status" value="1"/>
</dbReference>
<keyword evidence="3" id="KW-1185">Reference proteome</keyword>
<dbReference type="GeneID" id="63842291"/>
<reference evidence="2" key="1">
    <citation type="journal article" date="2020" name="Phytopathology">
        <title>Genome sequence of the chestnut blight fungus Cryphonectria parasitica EP155: A fundamental resource for an archetypical invasive plant pathogen.</title>
        <authorList>
            <person name="Crouch J.A."/>
            <person name="Dawe A."/>
            <person name="Aerts A."/>
            <person name="Barry K."/>
            <person name="Churchill A.C.L."/>
            <person name="Grimwood J."/>
            <person name="Hillman B."/>
            <person name="Milgroom M.G."/>
            <person name="Pangilinan J."/>
            <person name="Smith M."/>
            <person name="Salamov A."/>
            <person name="Schmutz J."/>
            <person name="Yadav J."/>
            <person name="Grigoriev I.V."/>
            <person name="Nuss D."/>
        </authorList>
    </citation>
    <scope>NUCLEOTIDE SEQUENCE</scope>
    <source>
        <strain evidence="2">EP155</strain>
    </source>
</reference>
<comment type="caution">
    <text evidence="2">The sequence shown here is derived from an EMBL/GenBank/DDBJ whole genome shotgun (WGS) entry which is preliminary data.</text>
</comment>